<sequence length="170" mass="19686">MSVIETLIEQFEKGKKPKDLIKEGYAKSTVYEAYRRFKAREEAKKTPIVEVFKRLEEGKSLPKIVIETGLDPDKVKEIYNKWLELRKIDVNQPVVLKEIEELKEKLSNVGIEQLGEINKLLKALKGLYIIKCPTCGVILLVDKTRVRIGQTVRCYNNHTFALQKAHIIYE</sequence>
<dbReference type="EMBL" id="QMQV01000155">
    <property type="protein sequence ID" value="RLE46998.1"/>
    <property type="molecule type" value="Genomic_DNA"/>
</dbReference>
<evidence type="ECO:0000313" key="2">
    <source>
        <dbReference type="Proteomes" id="UP000278475"/>
    </source>
</evidence>
<name>A0A497EK14_9CREN</name>
<proteinExistence type="predicted"/>
<accession>A0A497EK14</accession>
<dbReference type="AlphaFoldDB" id="A0A497EK14"/>
<evidence type="ECO:0000313" key="1">
    <source>
        <dbReference type="EMBL" id="RLE46998.1"/>
    </source>
</evidence>
<comment type="caution">
    <text evidence="1">The sequence shown here is derived from an EMBL/GenBank/DDBJ whole genome shotgun (WGS) entry which is preliminary data.</text>
</comment>
<protein>
    <submittedName>
        <fullName evidence="1">Uncharacterized protein</fullName>
    </submittedName>
</protein>
<dbReference type="Proteomes" id="UP000278475">
    <property type="component" value="Unassembled WGS sequence"/>
</dbReference>
<organism evidence="1 2">
    <name type="scientific">Thermoproteota archaeon</name>
    <dbReference type="NCBI Taxonomy" id="2056631"/>
    <lineage>
        <taxon>Archaea</taxon>
        <taxon>Thermoproteota</taxon>
    </lineage>
</organism>
<reference evidence="1 2" key="1">
    <citation type="submission" date="2018-06" db="EMBL/GenBank/DDBJ databases">
        <title>Extensive metabolic versatility and redundancy in microbially diverse, dynamic hydrothermal sediments.</title>
        <authorList>
            <person name="Dombrowski N."/>
            <person name="Teske A."/>
            <person name="Baker B.J."/>
        </authorList>
    </citation>
    <scope>NUCLEOTIDE SEQUENCE [LARGE SCALE GENOMIC DNA]</scope>
    <source>
        <strain evidence="1">B66_G16</strain>
    </source>
</reference>
<gene>
    <name evidence="1" type="ORF">DRJ31_09425</name>
</gene>